<dbReference type="Pfam" id="PF03575">
    <property type="entry name" value="Peptidase_S51"/>
    <property type="match status" value="1"/>
</dbReference>
<dbReference type="EMBL" id="BMZC01000010">
    <property type="protein sequence ID" value="GGZ73063.1"/>
    <property type="molecule type" value="Genomic_DNA"/>
</dbReference>
<dbReference type="CDD" id="cd03146">
    <property type="entry name" value="GAT1_Peptidase_E"/>
    <property type="match status" value="1"/>
</dbReference>
<protein>
    <submittedName>
        <fullName evidence="5">Peptidase E</fullName>
    </submittedName>
</protein>
<sequence>MNLLMLSSSRAGDEAYLAHAKDMIASHLTGCQRIVFIPYAGVAIDWPSYTEKVQSALPEFNIVGIESFDDPKLAIEQADAVMVGGGNTFHLLHQLYSNDLIHPIQERVEQGLPYVGWSAGSNICGTSICTTNDMPIIYPPSFDALAFVPFQLNPHYSDYQPPGHNGETRAQRIEEFCVLNPSVPVIGIKEGTALVRKNDTLTLQGQLAGVVFKGRQQNIIQTGEDLTEYLRPYP</sequence>
<dbReference type="AlphaFoldDB" id="A0A8H9IC34"/>
<dbReference type="Gene3D" id="3.40.50.880">
    <property type="match status" value="1"/>
</dbReference>
<comment type="similarity">
    <text evidence="1">Belongs to the peptidase S51 family.</text>
</comment>
<dbReference type="SUPFAM" id="SSF52317">
    <property type="entry name" value="Class I glutamine amidotransferase-like"/>
    <property type="match status" value="1"/>
</dbReference>
<accession>A0A8H9IC34</accession>
<keyword evidence="2" id="KW-0645">Protease</keyword>
<dbReference type="NCBIfam" id="NF003642">
    <property type="entry name" value="PRK05282.1"/>
    <property type="match status" value="1"/>
</dbReference>
<evidence type="ECO:0000256" key="2">
    <source>
        <dbReference type="ARBA" id="ARBA00022670"/>
    </source>
</evidence>
<dbReference type="PANTHER" id="PTHR20842">
    <property type="entry name" value="PROTEASE S51 ALPHA-ASPARTYL DIPEPTIDASE"/>
    <property type="match status" value="1"/>
</dbReference>
<reference evidence="5" key="2">
    <citation type="submission" date="2020-09" db="EMBL/GenBank/DDBJ databases">
        <authorList>
            <person name="Sun Q."/>
            <person name="Kim S."/>
        </authorList>
    </citation>
    <scope>NUCLEOTIDE SEQUENCE</scope>
    <source>
        <strain evidence="5">KCTC 32337</strain>
    </source>
</reference>
<evidence type="ECO:0000256" key="1">
    <source>
        <dbReference type="ARBA" id="ARBA00006534"/>
    </source>
</evidence>
<proteinExistence type="inferred from homology"/>
<dbReference type="GO" id="GO:0006508">
    <property type="term" value="P:proteolysis"/>
    <property type="evidence" value="ECO:0007669"/>
    <property type="project" value="UniProtKB-KW"/>
</dbReference>
<dbReference type="InterPro" id="IPR029062">
    <property type="entry name" value="Class_I_gatase-like"/>
</dbReference>
<evidence type="ECO:0000256" key="3">
    <source>
        <dbReference type="ARBA" id="ARBA00022801"/>
    </source>
</evidence>
<evidence type="ECO:0000256" key="4">
    <source>
        <dbReference type="ARBA" id="ARBA00022825"/>
    </source>
</evidence>
<keyword evidence="3" id="KW-0378">Hydrolase</keyword>
<evidence type="ECO:0000313" key="6">
    <source>
        <dbReference type="Proteomes" id="UP000622604"/>
    </source>
</evidence>
<keyword evidence="4" id="KW-0720">Serine protease</keyword>
<name>A0A8H9IC34_9ALTE</name>
<evidence type="ECO:0000313" key="5">
    <source>
        <dbReference type="EMBL" id="GGZ73063.1"/>
    </source>
</evidence>
<reference evidence="5" key="1">
    <citation type="journal article" date="2014" name="Int. J. Syst. Evol. Microbiol.">
        <title>Complete genome sequence of Corynebacterium casei LMG S-19264T (=DSM 44701T), isolated from a smear-ripened cheese.</title>
        <authorList>
            <consortium name="US DOE Joint Genome Institute (JGI-PGF)"/>
            <person name="Walter F."/>
            <person name="Albersmeier A."/>
            <person name="Kalinowski J."/>
            <person name="Ruckert C."/>
        </authorList>
    </citation>
    <scope>NUCLEOTIDE SEQUENCE</scope>
    <source>
        <strain evidence="5">KCTC 32337</strain>
    </source>
</reference>
<dbReference type="RefSeq" id="WP_191866713.1">
    <property type="nucleotide sequence ID" value="NZ_BMZC01000010.1"/>
</dbReference>
<dbReference type="InterPro" id="IPR005320">
    <property type="entry name" value="Peptidase_S51"/>
</dbReference>
<dbReference type="PANTHER" id="PTHR20842:SF0">
    <property type="entry name" value="ALPHA-ASPARTYL DIPEPTIDASE"/>
    <property type="match status" value="1"/>
</dbReference>
<dbReference type="GO" id="GO:0008236">
    <property type="term" value="F:serine-type peptidase activity"/>
    <property type="evidence" value="ECO:0007669"/>
    <property type="project" value="UniProtKB-KW"/>
</dbReference>
<gene>
    <name evidence="5" type="primary">pepE</name>
    <name evidence="5" type="ORF">GCM10011274_34280</name>
</gene>
<organism evidence="5 6">
    <name type="scientific">Paraglaciecola chathamensis</name>
    <dbReference type="NCBI Taxonomy" id="368405"/>
    <lineage>
        <taxon>Bacteria</taxon>
        <taxon>Pseudomonadati</taxon>
        <taxon>Pseudomonadota</taxon>
        <taxon>Gammaproteobacteria</taxon>
        <taxon>Alteromonadales</taxon>
        <taxon>Alteromonadaceae</taxon>
        <taxon>Paraglaciecola</taxon>
    </lineage>
</organism>
<comment type="caution">
    <text evidence="5">The sequence shown here is derived from an EMBL/GenBank/DDBJ whole genome shotgun (WGS) entry which is preliminary data.</text>
</comment>
<dbReference type="Proteomes" id="UP000622604">
    <property type="component" value="Unassembled WGS sequence"/>
</dbReference>